<gene>
    <name evidence="14" type="ORF">JZO67_001281</name>
</gene>
<dbReference type="InterPro" id="IPR043429">
    <property type="entry name" value="ArtM/GltK/GlnP/TcyL/YhdX-like"/>
</dbReference>
<keyword evidence="9 11" id="KW-1133">Transmembrane helix</keyword>
<dbReference type="EMBL" id="JAFREL020000001">
    <property type="protein sequence ID" value="MEO1769330.1"/>
    <property type="molecule type" value="Genomic_DNA"/>
</dbReference>
<dbReference type="SMART" id="SM00062">
    <property type="entry name" value="PBPb"/>
    <property type="match status" value="1"/>
</dbReference>
<evidence type="ECO:0000256" key="7">
    <source>
        <dbReference type="ARBA" id="ARBA00022729"/>
    </source>
</evidence>
<dbReference type="Proteomes" id="UP000664357">
    <property type="component" value="Unassembled WGS sequence"/>
</dbReference>
<dbReference type="InterPro" id="IPR000515">
    <property type="entry name" value="MetI-like"/>
</dbReference>
<accession>A0ABV0EL16</accession>
<dbReference type="Pfam" id="PF00528">
    <property type="entry name" value="BPD_transp_1"/>
    <property type="match status" value="1"/>
</dbReference>
<evidence type="ECO:0000259" key="13">
    <source>
        <dbReference type="PROSITE" id="PS50928"/>
    </source>
</evidence>
<dbReference type="SUPFAM" id="SSF161098">
    <property type="entry name" value="MetI-like"/>
    <property type="match status" value="1"/>
</dbReference>
<proteinExistence type="inferred from homology"/>
<dbReference type="PROSITE" id="PS01039">
    <property type="entry name" value="SBP_BACTERIAL_3"/>
    <property type="match status" value="1"/>
</dbReference>
<evidence type="ECO:0000256" key="8">
    <source>
        <dbReference type="ARBA" id="ARBA00022970"/>
    </source>
</evidence>
<organism evidence="14 15">
    <name type="scientific">Candidatus Enterococcus ferrettii</name>
    <dbReference type="NCBI Taxonomy" id="2815324"/>
    <lineage>
        <taxon>Bacteria</taxon>
        <taxon>Bacillati</taxon>
        <taxon>Bacillota</taxon>
        <taxon>Bacilli</taxon>
        <taxon>Lactobacillales</taxon>
        <taxon>Enterococcaceae</taxon>
        <taxon>Enterococcus</taxon>
    </lineage>
</organism>
<comment type="similarity">
    <text evidence="2">Belongs to the binding-protein-dependent transport system permease family. HisMQ subfamily.</text>
</comment>
<reference evidence="14 15" key="1">
    <citation type="submission" date="2021-03" db="EMBL/GenBank/DDBJ databases">
        <authorList>
            <person name="Gilmore M.S."/>
            <person name="Schwartzman J."/>
            <person name="Van Tyne D."/>
            <person name="Martin M."/>
            <person name="Earl A.M."/>
            <person name="Manson A.L."/>
            <person name="Straub T."/>
            <person name="Salamzade R."/>
            <person name="Saavedra J."/>
            <person name="Lebreton F."/>
            <person name="Prichula J."/>
            <person name="Schaufler K."/>
            <person name="Gaca A."/>
            <person name="Sgardioli B."/>
            <person name="Wagenaar J."/>
            <person name="Strong T."/>
        </authorList>
    </citation>
    <scope>NUCLEOTIDE SEQUENCE [LARGE SCALE GENOMIC DNA]</scope>
    <source>
        <strain evidence="14 15">665A</strain>
    </source>
</reference>
<sequence>MNKRFFSVIAFIALFVSFLGLPLVSQADDKTPEGELRVGMEAGYAPFNWTQKDDRNGAVQIQGDKSYAGGYDVEIAKRIADKMNRKLVIVKTEWDGLLPALQSGKIDAVIAGMSPTEERRKEIDFSDDYYESQLVIITRKDSKYAKATSLKDFSGAKITAQLSTFHYGVIDQIPNVNKQQAMDNFPAMRVALESGTIDGYVGERPEGVTVESVNPDLNMVEFPEGQGFQTNPEDVQVSVGMRKGDPLLSEVNQVLSTISADERTDIMDQAIKNQPASEESTTESGKQENVFIRILKQNGMMFLRGTGMTLLLAIVGTTVGTGIGLLIGVFRTIPESKNSAKRGMQKVVGWLLNAYIEIFRGTPMIVQSAVIYYGIAMAFGIDLNRTAAALFIVSINTGAYMSEIVRGGIYSVDKGQFEAAHAIGMTHGQTMSKVVLPQVLRNILPATGNELVINIKDTSVLSIISVSELFFQGKSAAGTNYLFFQTYFIICVIYFVLTFSATRLLRLVEKKMDGPDAYARLEETDVAIEADK</sequence>
<dbReference type="SUPFAM" id="SSF53850">
    <property type="entry name" value="Periplasmic binding protein-like II"/>
    <property type="match status" value="1"/>
</dbReference>
<dbReference type="Pfam" id="PF00497">
    <property type="entry name" value="SBP_bac_3"/>
    <property type="match status" value="1"/>
</dbReference>
<dbReference type="RefSeq" id="WP_207704858.1">
    <property type="nucleotide sequence ID" value="NZ_JAFREL020000001.1"/>
</dbReference>
<evidence type="ECO:0000256" key="3">
    <source>
        <dbReference type="ARBA" id="ARBA00010333"/>
    </source>
</evidence>
<dbReference type="Gene3D" id="3.40.190.10">
    <property type="entry name" value="Periplasmic binding protein-like II"/>
    <property type="match status" value="2"/>
</dbReference>
<dbReference type="PROSITE" id="PS50928">
    <property type="entry name" value="ABC_TM1"/>
    <property type="match status" value="1"/>
</dbReference>
<comment type="subcellular location">
    <subcellularLocation>
        <location evidence="1 11">Cell membrane</location>
        <topology evidence="1 11">Multi-pass membrane protein</topology>
    </subcellularLocation>
</comment>
<dbReference type="NCBIfam" id="TIGR01726">
    <property type="entry name" value="HEQRo_perm_3TM"/>
    <property type="match status" value="1"/>
</dbReference>
<dbReference type="InterPro" id="IPR035906">
    <property type="entry name" value="MetI-like_sf"/>
</dbReference>
<protein>
    <recommendedName>
        <fullName evidence="13">ABC transmembrane type-1 domain-containing protein</fullName>
    </recommendedName>
</protein>
<evidence type="ECO:0000256" key="1">
    <source>
        <dbReference type="ARBA" id="ARBA00004651"/>
    </source>
</evidence>
<keyword evidence="6 11" id="KW-0812">Transmembrane</keyword>
<evidence type="ECO:0000256" key="9">
    <source>
        <dbReference type="ARBA" id="ARBA00022989"/>
    </source>
</evidence>
<dbReference type="InterPro" id="IPR010065">
    <property type="entry name" value="AA_ABC_transptr_permease_3TM"/>
</dbReference>
<feature type="chain" id="PRO_5045806646" description="ABC transmembrane type-1 domain-containing protein" evidence="12">
    <location>
        <begin position="28"/>
        <end position="532"/>
    </location>
</feature>
<comment type="caution">
    <text evidence="14">The sequence shown here is derived from an EMBL/GenBank/DDBJ whole genome shotgun (WGS) entry which is preliminary data.</text>
</comment>
<feature type="transmembrane region" description="Helical" evidence="11">
    <location>
        <begin position="350"/>
        <end position="375"/>
    </location>
</feature>
<keyword evidence="4 11" id="KW-0813">Transport</keyword>
<dbReference type="Gene3D" id="1.10.3720.10">
    <property type="entry name" value="MetI-like"/>
    <property type="match status" value="1"/>
</dbReference>
<keyword evidence="7 12" id="KW-0732">Signal</keyword>
<evidence type="ECO:0000256" key="4">
    <source>
        <dbReference type="ARBA" id="ARBA00022448"/>
    </source>
</evidence>
<feature type="transmembrane region" description="Helical" evidence="11">
    <location>
        <begin position="481"/>
        <end position="502"/>
    </location>
</feature>
<dbReference type="PANTHER" id="PTHR30614:SF20">
    <property type="entry name" value="GLUTAMINE TRANSPORT SYSTEM PERMEASE PROTEIN GLNP"/>
    <property type="match status" value="1"/>
</dbReference>
<feature type="domain" description="ABC transmembrane type-1" evidence="13">
    <location>
        <begin position="306"/>
        <end position="505"/>
    </location>
</feature>
<dbReference type="InterPro" id="IPR001638">
    <property type="entry name" value="Solute-binding_3/MltF_N"/>
</dbReference>
<feature type="transmembrane region" description="Helical" evidence="11">
    <location>
        <begin position="310"/>
        <end position="330"/>
    </location>
</feature>
<dbReference type="PANTHER" id="PTHR30614">
    <property type="entry name" value="MEMBRANE COMPONENT OF AMINO ACID ABC TRANSPORTER"/>
    <property type="match status" value="1"/>
</dbReference>
<dbReference type="InterPro" id="IPR018313">
    <property type="entry name" value="SBP_3_CS"/>
</dbReference>
<keyword evidence="15" id="KW-1185">Reference proteome</keyword>
<evidence type="ECO:0000256" key="12">
    <source>
        <dbReference type="SAM" id="SignalP"/>
    </source>
</evidence>
<keyword evidence="8" id="KW-0029">Amino-acid transport</keyword>
<evidence type="ECO:0000313" key="14">
    <source>
        <dbReference type="EMBL" id="MEO1769330.1"/>
    </source>
</evidence>
<evidence type="ECO:0000256" key="5">
    <source>
        <dbReference type="ARBA" id="ARBA00022475"/>
    </source>
</evidence>
<evidence type="ECO:0000256" key="2">
    <source>
        <dbReference type="ARBA" id="ARBA00010072"/>
    </source>
</evidence>
<comment type="similarity">
    <text evidence="3">Belongs to the bacterial solute-binding protein 3 family.</text>
</comment>
<dbReference type="CDD" id="cd06261">
    <property type="entry name" value="TM_PBP2"/>
    <property type="match status" value="1"/>
</dbReference>
<keyword evidence="5" id="KW-1003">Cell membrane</keyword>
<dbReference type="CDD" id="cd13627">
    <property type="entry name" value="PBP2_AA_binding_like_2"/>
    <property type="match status" value="1"/>
</dbReference>
<feature type="signal peptide" evidence="12">
    <location>
        <begin position="1"/>
        <end position="27"/>
    </location>
</feature>
<keyword evidence="10 11" id="KW-0472">Membrane</keyword>
<reference evidence="14 15" key="2">
    <citation type="submission" date="2024-02" db="EMBL/GenBank/DDBJ databases">
        <title>The Genome Sequence of Enterococcus sp. DIV0159.</title>
        <authorList>
            <person name="Earl A."/>
            <person name="Manson A."/>
            <person name="Gilmore M."/>
            <person name="Sanders J."/>
            <person name="Shea T."/>
            <person name="Howe W."/>
            <person name="Livny J."/>
            <person name="Cuomo C."/>
            <person name="Neafsey D."/>
            <person name="Birren B."/>
        </authorList>
    </citation>
    <scope>NUCLEOTIDE SEQUENCE [LARGE SCALE GENOMIC DNA]</scope>
    <source>
        <strain evidence="14 15">665A</strain>
    </source>
</reference>
<evidence type="ECO:0000313" key="15">
    <source>
        <dbReference type="Proteomes" id="UP000664357"/>
    </source>
</evidence>
<evidence type="ECO:0000256" key="6">
    <source>
        <dbReference type="ARBA" id="ARBA00022692"/>
    </source>
</evidence>
<evidence type="ECO:0000256" key="10">
    <source>
        <dbReference type="ARBA" id="ARBA00023136"/>
    </source>
</evidence>
<name>A0ABV0EL16_9ENTE</name>
<evidence type="ECO:0000256" key="11">
    <source>
        <dbReference type="RuleBase" id="RU363032"/>
    </source>
</evidence>